<organism evidence="1 2">
    <name type="scientific">Pristionchus mayeri</name>
    <dbReference type="NCBI Taxonomy" id="1317129"/>
    <lineage>
        <taxon>Eukaryota</taxon>
        <taxon>Metazoa</taxon>
        <taxon>Ecdysozoa</taxon>
        <taxon>Nematoda</taxon>
        <taxon>Chromadorea</taxon>
        <taxon>Rhabditida</taxon>
        <taxon>Rhabditina</taxon>
        <taxon>Diplogasteromorpha</taxon>
        <taxon>Diplogasteroidea</taxon>
        <taxon>Neodiplogasteridae</taxon>
        <taxon>Pristionchus</taxon>
    </lineage>
</organism>
<dbReference type="EMBL" id="BTRK01000004">
    <property type="protein sequence ID" value="GMR50467.1"/>
    <property type="molecule type" value="Genomic_DNA"/>
</dbReference>
<comment type="caution">
    <text evidence="1">The sequence shown here is derived from an EMBL/GenBank/DDBJ whole genome shotgun (WGS) entry which is preliminary data.</text>
</comment>
<keyword evidence="2" id="KW-1185">Reference proteome</keyword>
<reference evidence="2" key="1">
    <citation type="submission" date="2022-10" db="EMBL/GenBank/DDBJ databases">
        <title>Genome assembly of Pristionchus species.</title>
        <authorList>
            <person name="Yoshida K."/>
            <person name="Sommer R.J."/>
        </authorList>
    </citation>
    <scope>NUCLEOTIDE SEQUENCE [LARGE SCALE GENOMIC DNA]</scope>
    <source>
        <strain evidence="2">RS5460</strain>
    </source>
</reference>
<name>A0AAN5CUV2_9BILA</name>
<sequence>LRFHKEMCGSTISKDEIILWELVLLMEMLQVPLSGAISFVCKSARAFMDLSGIAANIIRTFPTISMDRMQSRISRERRDILSLFRQFTVLLPSLD</sequence>
<dbReference type="AlphaFoldDB" id="A0AAN5CUV2"/>
<accession>A0AAN5CUV2</accession>
<gene>
    <name evidence="1" type="ORF">PMAYCL1PPCAC_20662</name>
</gene>
<evidence type="ECO:0000313" key="2">
    <source>
        <dbReference type="Proteomes" id="UP001328107"/>
    </source>
</evidence>
<dbReference type="Proteomes" id="UP001328107">
    <property type="component" value="Unassembled WGS sequence"/>
</dbReference>
<evidence type="ECO:0000313" key="1">
    <source>
        <dbReference type="EMBL" id="GMR50467.1"/>
    </source>
</evidence>
<feature type="non-terminal residue" evidence="1">
    <location>
        <position position="1"/>
    </location>
</feature>
<proteinExistence type="predicted"/>
<protein>
    <submittedName>
        <fullName evidence="1">Uncharacterized protein</fullName>
    </submittedName>
</protein>